<organism evidence="1 2">
    <name type="scientific">Strongyloides venezuelensis</name>
    <name type="common">Threadworm</name>
    <dbReference type="NCBI Taxonomy" id="75913"/>
    <lineage>
        <taxon>Eukaryota</taxon>
        <taxon>Metazoa</taxon>
        <taxon>Ecdysozoa</taxon>
        <taxon>Nematoda</taxon>
        <taxon>Chromadorea</taxon>
        <taxon>Rhabditida</taxon>
        <taxon>Tylenchina</taxon>
        <taxon>Panagrolaimomorpha</taxon>
        <taxon>Strongyloidoidea</taxon>
        <taxon>Strongyloididae</taxon>
        <taxon>Strongyloides</taxon>
    </lineage>
</organism>
<reference evidence="2" key="2">
    <citation type="submission" date="2015-08" db="UniProtKB">
        <authorList>
            <consortium name="WormBaseParasite"/>
        </authorList>
    </citation>
    <scope>IDENTIFICATION</scope>
</reference>
<evidence type="ECO:0000313" key="2">
    <source>
        <dbReference type="WBParaSite" id="SVE_0800400.1"/>
    </source>
</evidence>
<reference evidence="1" key="1">
    <citation type="submission" date="2014-07" db="EMBL/GenBank/DDBJ databases">
        <authorList>
            <person name="Martin A.A"/>
            <person name="De Silva N."/>
        </authorList>
    </citation>
    <scope>NUCLEOTIDE SEQUENCE</scope>
</reference>
<proteinExistence type="predicted"/>
<dbReference type="AlphaFoldDB" id="A0A0K0FGK1"/>
<keyword evidence="1" id="KW-1185">Reference proteome</keyword>
<evidence type="ECO:0000313" key="1">
    <source>
        <dbReference type="Proteomes" id="UP000035680"/>
    </source>
</evidence>
<protein>
    <submittedName>
        <fullName evidence="2">Uncharacterized protein</fullName>
    </submittedName>
</protein>
<name>A0A0K0FGK1_STRVS</name>
<sequence>MKVHTFMDGKNEEFKNSYTRAKSLALKRFGSENRENEIDKLVNFRIRSSDPEKFNRDAQKFRNLIEEAHGDVREKEFLHRLGGMLRGDLQTIFFTYIVSIDSYDKIVSNLFQYININSLLNE</sequence>
<dbReference type="Proteomes" id="UP000035680">
    <property type="component" value="Unassembled WGS sequence"/>
</dbReference>
<dbReference type="WBParaSite" id="SVE_0800400.1">
    <property type="protein sequence ID" value="SVE_0800400.1"/>
    <property type="gene ID" value="SVE_0800400"/>
</dbReference>
<accession>A0A0K0FGK1</accession>